<geneLocation type="plasmid" evidence="2 3">
    <name>pDESACI.01</name>
</geneLocation>
<dbReference type="RefSeq" id="WP_014825072.1">
    <property type="nucleotide sequence ID" value="NC_018066.1"/>
</dbReference>
<dbReference type="InterPro" id="IPR012902">
    <property type="entry name" value="N_methyl_site"/>
</dbReference>
<protein>
    <submittedName>
        <fullName evidence="2">Uncharacterized protein</fullName>
    </submittedName>
</protein>
<keyword evidence="2" id="KW-0614">Plasmid</keyword>
<dbReference type="EMBL" id="CP003640">
    <property type="protein sequence ID" value="AFM43560.1"/>
    <property type="molecule type" value="Genomic_DNA"/>
</dbReference>
<sequence>MPFFKLNLFYLRLKDHMRSLKSDERGYTTLEIAIVIGALVVFLGISIPSLLGHFGSLFNRAGSKVDSLGF</sequence>
<gene>
    <name evidence="2" type="ordered locus">Desaci_4733</name>
</gene>
<feature type="transmembrane region" description="Helical" evidence="1">
    <location>
        <begin position="32"/>
        <end position="54"/>
    </location>
</feature>
<dbReference type="KEGG" id="dai:Desaci_4733"/>
<dbReference type="AlphaFoldDB" id="I4DCN6"/>
<accession>I4DCN6</accession>
<reference evidence="3" key="1">
    <citation type="journal article" date="2012" name="J. Bacteriol.">
        <title>Complete genome sequences of Desulfosporosinus orientis DSM765T, Desulfosporosinus youngiae DSM17734T, Desulfosporosinus meridiei DSM13257T, and Desulfosporosinus acidiphilus DSM22704T.</title>
        <authorList>
            <person name="Pester M."/>
            <person name="Brambilla E."/>
            <person name="Alazard D."/>
            <person name="Rattei T."/>
            <person name="Weinmaier T."/>
            <person name="Han J."/>
            <person name="Lucas S."/>
            <person name="Lapidus A."/>
            <person name="Cheng J.F."/>
            <person name="Goodwin L."/>
            <person name="Pitluck S."/>
            <person name="Peters L."/>
            <person name="Ovchinnikova G."/>
            <person name="Teshima H."/>
            <person name="Detter J.C."/>
            <person name="Han C.S."/>
            <person name="Tapia R."/>
            <person name="Land M.L."/>
            <person name="Hauser L."/>
            <person name="Kyrpides N.C."/>
            <person name="Ivanova N.N."/>
            <person name="Pagani I."/>
            <person name="Huntmann M."/>
            <person name="Wei C.L."/>
            <person name="Davenport K.W."/>
            <person name="Daligault H."/>
            <person name="Chain P.S."/>
            <person name="Chen A."/>
            <person name="Mavromatis K."/>
            <person name="Markowitz V."/>
            <person name="Szeto E."/>
            <person name="Mikhailova N."/>
            <person name="Pati A."/>
            <person name="Wagner M."/>
            <person name="Woyke T."/>
            <person name="Ollivier B."/>
            <person name="Klenk H.P."/>
            <person name="Spring S."/>
            <person name="Loy A."/>
        </authorList>
    </citation>
    <scope>NUCLEOTIDE SEQUENCE [LARGE SCALE GENOMIC DNA]</scope>
    <source>
        <strain evidence="3">DSM 22704 / JCM 16185 / SJ4</strain>
    </source>
</reference>
<organism evidence="2 3">
    <name type="scientific">Desulfosporosinus acidiphilus (strain DSM 22704 / JCM 16185 / SJ4)</name>
    <dbReference type="NCBI Taxonomy" id="646529"/>
    <lineage>
        <taxon>Bacteria</taxon>
        <taxon>Bacillati</taxon>
        <taxon>Bacillota</taxon>
        <taxon>Clostridia</taxon>
        <taxon>Eubacteriales</taxon>
        <taxon>Desulfitobacteriaceae</taxon>
        <taxon>Desulfosporosinus</taxon>
    </lineage>
</organism>
<keyword evidence="3" id="KW-1185">Reference proteome</keyword>
<evidence type="ECO:0000313" key="3">
    <source>
        <dbReference type="Proteomes" id="UP000002892"/>
    </source>
</evidence>
<keyword evidence="1" id="KW-0472">Membrane</keyword>
<dbReference type="Proteomes" id="UP000002892">
    <property type="component" value="Plasmid pDESACI.01"/>
</dbReference>
<dbReference type="HOGENOM" id="CLU_2751158_0_0_9"/>
<keyword evidence="1" id="KW-1133">Transmembrane helix</keyword>
<keyword evidence="1" id="KW-0812">Transmembrane</keyword>
<evidence type="ECO:0000313" key="2">
    <source>
        <dbReference type="EMBL" id="AFM43560.1"/>
    </source>
</evidence>
<proteinExistence type="predicted"/>
<name>I4DCN6_DESAJ</name>
<dbReference type="PROSITE" id="PS00409">
    <property type="entry name" value="PROKAR_NTER_METHYL"/>
    <property type="match status" value="1"/>
</dbReference>
<evidence type="ECO:0000256" key="1">
    <source>
        <dbReference type="SAM" id="Phobius"/>
    </source>
</evidence>